<dbReference type="EMBL" id="KQ965820">
    <property type="protein sequence ID" value="KXS10563.1"/>
    <property type="molecule type" value="Genomic_DNA"/>
</dbReference>
<keyword evidence="2" id="KW-1185">Reference proteome</keyword>
<accession>A0A139A2I3</accession>
<evidence type="ECO:0000313" key="1">
    <source>
        <dbReference type="EMBL" id="KXS10563.1"/>
    </source>
</evidence>
<evidence type="ECO:0000313" key="2">
    <source>
        <dbReference type="Proteomes" id="UP000070544"/>
    </source>
</evidence>
<organism evidence="1 2">
    <name type="scientific">Gonapodya prolifera (strain JEL478)</name>
    <name type="common">Monoblepharis prolifera</name>
    <dbReference type="NCBI Taxonomy" id="1344416"/>
    <lineage>
        <taxon>Eukaryota</taxon>
        <taxon>Fungi</taxon>
        <taxon>Fungi incertae sedis</taxon>
        <taxon>Chytridiomycota</taxon>
        <taxon>Chytridiomycota incertae sedis</taxon>
        <taxon>Monoblepharidomycetes</taxon>
        <taxon>Monoblepharidales</taxon>
        <taxon>Gonapodyaceae</taxon>
        <taxon>Gonapodya</taxon>
    </lineage>
</organism>
<reference evidence="1 2" key="1">
    <citation type="journal article" date="2015" name="Genome Biol. Evol.">
        <title>Phylogenomic analyses indicate that early fungi evolved digesting cell walls of algal ancestors of land plants.</title>
        <authorList>
            <person name="Chang Y."/>
            <person name="Wang S."/>
            <person name="Sekimoto S."/>
            <person name="Aerts A.L."/>
            <person name="Choi C."/>
            <person name="Clum A."/>
            <person name="LaButti K.M."/>
            <person name="Lindquist E.A."/>
            <person name="Yee Ngan C."/>
            <person name="Ohm R.A."/>
            <person name="Salamov A.A."/>
            <person name="Grigoriev I.V."/>
            <person name="Spatafora J.W."/>
            <person name="Berbee M.L."/>
        </authorList>
    </citation>
    <scope>NUCLEOTIDE SEQUENCE [LARGE SCALE GENOMIC DNA]</scope>
    <source>
        <strain evidence="1 2">JEL478</strain>
    </source>
</reference>
<name>A0A139A2I3_GONPJ</name>
<sequence length="56" mass="6369">MASREVFVKLDDQIMLDYPDDNAWNSIDEFGQPLPCSHAERTLRCLVIDGCISPRS</sequence>
<proteinExistence type="predicted"/>
<dbReference type="Proteomes" id="UP000070544">
    <property type="component" value="Unassembled WGS sequence"/>
</dbReference>
<gene>
    <name evidence="1" type="ORF">M427DRAFT_139182</name>
</gene>
<dbReference type="AlphaFoldDB" id="A0A139A2I3"/>
<protein>
    <submittedName>
        <fullName evidence="1">Uncharacterized protein</fullName>
    </submittedName>
</protein>
<dbReference type="OrthoDB" id="10470496at2759"/>